<dbReference type="EMBL" id="CM056815">
    <property type="protein sequence ID" value="KAJ8630769.1"/>
    <property type="molecule type" value="Genomic_DNA"/>
</dbReference>
<accession>A0ACC2LBD4</accession>
<name>A0ACC2LBD4_PERAE</name>
<evidence type="ECO:0000313" key="2">
    <source>
        <dbReference type="Proteomes" id="UP001234297"/>
    </source>
</evidence>
<gene>
    <name evidence="1" type="ORF">MRB53_024092</name>
</gene>
<protein>
    <submittedName>
        <fullName evidence="1">Uncharacterized protein</fullName>
    </submittedName>
</protein>
<organism evidence="1 2">
    <name type="scientific">Persea americana</name>
    <name type="common">Avocado</name>
    <dbReference type="NCBI Taxonomy" id="3435"/>
    <lineage>
        <taxon>Eukaryota</taxon>
        <taxon>Viridiplantae</taxon>
        <taxon>Streptophyta</taxon>
        <taxon>Embryophyta</taxon>
        <taxon>Tracheophyta</taxon>
        <taxon>Spermatophyta</taxon>
        <taxon>Magnoliopsida</taxon>
        <taxon>Magnoliidae</taxon>
        <taxon>Laurales</taxon>
        <taxon>Lauraceae</taxon>
        <taxon>Persea</taxon>
    </lineage>
</organism>
<comment type="caution">
    <text evidence="1">The sequence shown here is derived from an EMBL/GenBank/DDBJ whole genome shotgun (WGS) entry which is preliminary data.</text>
</comment>
<proteinExistence type="predicted"/>
<reference evidence="1 2" key="1">
    <citation type="journal article" date="2022" name="Hortic Res">
        <title>A haplotype resolved chromosomal level avocado genome allows analysis of novel avocado genes.</title>
        <authorList>
            <person name="Nath O."/>
            <person name="Fletcher S.J."/>
            <person name="Hayward A."/>
            <person name="Shaw L.M."/>
            <person name="Masouleh A.K."/>
            <person name="Furtado A."/>
            <person name="Henry R.J."/>
            <person name="Mitter N."/>
        </authorList>
    </citation>
    <scope>NUCLEOTIDE SEQUENCE [LARGE SCALE GENOMIC DNA]</scope>
    <source>
        <strain evidence="2">cv. Hass</strain>
    </source>
</reference>
<sequence length="179" mass="20090">MWEFTRYGLQEKTELLILSFHFTSIGNGKVLLLYSDSQAVLPQLAWAVNSHFPVFLRSERRKTGICSFTAALIRGKLDFPFFLRSERRKTGICSFTAALIRGKLDFPAFLRSEGRKTGIRSSTAVLIGGNVDFPVFLRSERRKAGNSRYAKGTYGGYLSIRFFDLFSLLLLAGGSWVGA</sequence>
<evidence type="ECO:0000313" key="1">
    <source>
        <dbReference type="EMBL" id="KAJ8630769.1"/>
    </source>
</evidence>
<keyword evidence="2" id="KW-1185">Reference proteome</keyword>
<dbReference type="Proteomes" id="UP001234297">
    <property type="component" value="Chromosome 7"/>
</dbReference>